<dbReference type="GO" id="GO:0000722">
    <property type="term" value="P:telomere maintenance via recombination"/>
    <property type="evidence" value="ECO:0007669"/>
    <property type="project" value="TreeGrafter"/>
</dbReference>
<evidence type="ECO:0000256" key="17">
    <source>
        <dbReference type="ARBA" id="ARBA00023254"/>
    </source>
</evidence>
<dbReference type="GO" id="GO:0007004">
    <property type="term" value="P:telomere maintenance via telomerase"/>
    <property type="evidence" value="ECO:0007669"/>
    <property type="project" value="TreeGrafter"/>
</dbReference>
<dbReference type="SUPFAM" id="SSF52540">
    <property type="entry name" value="P-loop containing nucleoside triphosphate hydrolases"/>
    <property type="match status" value="1"/>
</dbReference>
<keyword evidence="17" id="KW-0469">Meiosis</keyword>
<dbReference type="Pfam" id="PF04423">
    <property type="entry name" value="Rad50_zn_hook"/>
    <property type="match status" value="1"/>
</dbReference>
<evidence type="ECO:0000256" key="10">
    <source>
        <dbReference type="ARBA" id="ARBA00022801"/>
    </source>
</evidence>
<dbReference type="EMBL" id="CP014243">
    <property type="protein sequence ID" value="AMD19576.1"/>
    <property type="molecule type" value="Genomic_DNA"/>
</dbReference>
<dbReference type="GO" id="GO:0000725">
    <property type="term" value="P:recombinational repair"/>
    <property type="evidence" value="ECO:0007669"/>
    <property type="project" value="UniProtKB-ARBA"/>
</dbReference>
<dbReference type="PROSITE" id="PS51131">
    <property type="entry name" value="ZN_HOOK"/>
    <property type="match status" value="1"/>
</dbReference>
<keyword evidence="14 20" id="KW-0175">Coiled coil</keyword>
<feature type="domain" description="Zinc-hook" evidence="22">
    <location>
        <begin position="626"/>
        <end position="727"/>
    </location>
</feature>
<keyword evidence="10" id="KW-0378">Hydrolase</keyword>
<dbReference type="SMART" id="SM00382">
    <property type="entry name" value="AAA"/>
    <property type="match status" value="1"/>
</dbReference>
<dbReference type="GO" id="GO:0043047">
    <property type="term" value="F:single-stranded telomeric DNA binding"/>
    <property type="evidence" value="ECO:0007669"/>
    <property type="project" value="TreeGrafter"/>
</dbReference>
<dbReference type="InterPro" id="IPR003593">
    <property type="entry name" value="AAA+_ATPase"/>
</dbReference>
<dbReference type="Pfam" id="PF13558">
    <property type="entry name" value="SbcC_Walker_B"/>
    <property type="match status" value="1"/>
</dbReference>
<gene>
    <name evidence="23" type="ORF">AW171_hschr31415</name>
</gene>
<feature type="coiled-coil region" evidence="20">
    <location>
        <begin position="705"/>
        <end position="933"/>
    </location>
</feature>
<comment type="similarity">
    <text evidence="4">Belongs to the SMC family. RAD50 subfamily.</text>
</comment>
<dbReference type="GO" id="GO:0007127">
    <property type="term" value="P:meiosis I"/>
    <property type="evidence" value="ECO:0007669"/>
    <property type="project" value="UniProtKB-ARBA"/>
</dbReference>
<dbReference type="InterPro" id="IPR013134">
    <property type="entry name" value="Zn_hook_RAD50"/>
</dbReference>
<dbReference type="Gene3D" id="3.40.50.300">
    <property type="entry name" value="P-loop containing nucleotide triphosphate hydrolases"/>
    <property type="match status" value="2"/>
</dbReference>
<evidence type="ECO:0000256" key="12">
    <source>
        <dbReference type="ARBA" id="ARBA00022840"/>
    </source>
</evidence>
<feature type="binding site" evidence="19">
    <location>
        <position position="676"/>
    </location>
    <ligand>
        <name>Zn(2+)</name>
        <dbReference type="ChEBI" id="CHEBI:29105"/>
    </ligand>
</feature>
<comment type="catalytic activity">
    <reaction evidence="18">
        <text>ATP + H2O = ADP + phosphate + H(+)</text>
        <dbReference type="Rhea" id="RHEA:13065"/>
        <dbReference type="ChEBI" id="CHEBI:15377"/>
        <dbReference type="ChEBI" id="CHEBI:15378"/>
        <dbReference type="ChEBI" id="CHEBI:30616"/>
        <dbReference type="ChEBI" id="CHEBI:43474"/>
        <dbReference type="ChEBI" id="CHEBI:456216"/>
    </reaction>
</comment>
<evidence type="ECO:0000256" key="5">
    <source>
        <dbReference type="ARBA" id="ARBA00017893"/>
    </source>
</evidence>
<keyword evidence="12" id="KW-0067">ATP-binding</keyword>
<dbReference type="GO" id="GO:0070192">
    <property type="term" value="P:chromosome organization involved in meiotic cell cycle"/>
    <property type="evidence" value="ECO:0007669"/>
    <property type="project" value="TreeGrafter"/>
</dbReference>
<evidence type="ECO:0000256" key="1">
    <source>
        <dbReference type="ARBA" id="ARBA00001947"/>
    </source>
</evidence>
<dbReference type="STRING" id="45286.A0A120K1Q0"/>
<dbReference type="PANTHER" id="PTHR18867">
    <property type="entry name" value="RAD50"/>
    <property type="match status" value="1"/>
</dbReference>
<feature type="coiled-coil region" evidence="20">
    <location>
        <begin position="1017"/>
        <end position="1091"/>
    </location>
</feature>
<keyword evidence="6" id="KW-0158">Chromosome</keyword>
<name>A0A120K1Q0_9SACH</name>
<feature type="coiled-coil region" evidence="20">
    <location>
        <begin position="598"/>
        <end position="649"/>
    </location>
</feature>
<evidence type="ECO:0000256" key="15">
    <source>
        <dbReference type="ARBA" id="ARBA00023204"/>
    </source>
</evidence>
<reference evidence="23 24" key="1">
    <citation type="submission" date="2016-01" db="EMBL/GenBank/DDBJ databases">
        <title>Genome sequence of the yeast Holleya sinecauda.</title>
        <authorList>
            <person name="Dietrich F.S."/>
        </authorList>
    </citation>
    <scope>NUCLEOTIDE SEQUENCE [LARGE SCALE GENOMIC DNA]</scope>
    <source>
        <strain evidence="23 24">ATCC 58844</strain>
    </source>
</reference>
<dbReference type="InterPro" id="IPR038729">
    <property type="entry name" value="Rad50/SbcC_AAA"/>
</dbReference>
<evidence type="ECO:0000313" key="23">
    <source>
        <dbReference type="EMBL" id="AMD19576.1"/>
    </source>
</evidence>
<keyword evidence="13" id="KW-0460">Magnesium</keyword>
<evidence type="ECO:0000256" key="7">
    <source>
        <dbReference type="ARBA" id="ARBA00022723"/>
    </source>
</evidence>
<feature type="coiled-coil region" evidence="20">
    <location>
        <begin position="460"/>
        <end position="510"/>
    </location>
</feature>
<comment type="cofactor">
    <cofactor evidence="1">
        <name>Zn(2+)</name>
        <dbReference type="ChEBI" id="CHEBI:29105"/>
    </cofactor>
</comment>
<dbReference type="PANTHER" id="PTHR18867:SF12">
    <property type="entry name" value="DNA REPAIR PROTEIN RAD50"/>
    <property type="match status" value="1"/>
</dbReference>
<organism evidence="23 24">
    <name type="scientific">Eremothecium sinecaudum</name>
    <dbReference type="NCBI Taxonomy" id="45286"/>
    <lineage>
        <taxon>Eukaryota</taxon>
        <taxon>Fungi</taxon>
        <taxon>Dikarya</taxon>
        <taxon>Ascomycota</taxon>
        <taxon>Saccharomycotina</taxon>
        <taxon>Saccharomycetes</taxon>
        <taxon>Saccharomycetales</taxon>
        <taxon>Saccharomycetaceae</taxon>
        <taxon>Eremothecium</taxon>
    </lineage>
</organism>
<evidence type="ECO:0000256" key="8">
    <source>
        <dbReference type="ARBA" id="ARBA00022741"/>
    </source>
</evidence>
<evidence type="ECO:0000259" key="22">
    <source>
        <dbReference type="PROSITE" id="PS51131"/>
    </source>
</evidence>
<dbReference type="OrthoDB" id="18797at2759"/>
<evidence type="ECO:0000256" key="18">
    <source>
        <dbReference type="ARBA" id="ARBA00049360"/>
    </source>
</evidence>
<dbReference type="Pfam" id="PF13476">
    <property type="entry name" value="AAA_23"/>
    <property type="match status" value="1"/>
</dbReference>
<feature type="binding site" evidence="19">
    <location>
        <position position="673"/>
    </location>
    <ligand>
        <name>Zn(2+)</name>
        <dbReference type="ChEBI" id="CHEBI:29105"/>
    </ligand>
</feature>
<keyword evidence="16" id="KW-0539">Nucleus</keyword>
<keyword evidence="11 19" id="KW-0862">Zinc</keyword>
<protein>
    <recommendedName>
        <fullName evidence="5">DNA repair protein RAD50</fullName>
    </recommendedName>
</protein>
<feature type="region of interest" description="Disordered" evidence="21">
    <location>
        <begin position="399"/>
        <end position="432"/>
    </location>
</feature>
<evidence type="ECO:0000256" key="2">
    <source>
        <dbReference type="ARBA" id="ARBA00004123"/>
    </source>
</evidence>
<feature type="compositionally biased region" description="Basic and acidic residues" evidence="21">
    <location>
        <begin position="422"/>
        <end position="432"/>
    </location>
</feature>
<feature type="coiled-coil region" evidence="20">
    <location>
        <begin position="966"/>
        <end position="993"/>
    </location>
</feature>
<dbReference type="FunFam" id="3.40.50.300:FF:001195">
    <property type="entry name" value="DNA repair protein rad50"/>
    <property type="match status" value="1"/>
</dbReference>
<evidence type="ECO:0000256" key="4">
    <source>
        <dbReference type="ARBA" id="ARBA00009439"/>
    </source>
</evidence>
<evidence type="ECO:0000256" key="6">
    <source>
        <dbReference type="ARBA" id="ARBA00022454"/>
    </source>
</evidence>
<keyword evidence="15" id="KW-0234">DNA repair</keyword>
<evidence type="ECO:0000256" key="19">
    <source>
        <dbReference type="PROSITE-ProRule" id="PRU00471"/>
    </source>
</evidence>
<dbReference type="GO" id="GO:0006303">
    <property type="term" value="P:double-strand break repair via nonhomologous end joining"/>
    <property type="evidence" value="ECO:0007669"/>
    <property type="project" value="UniProtKB-ARBA"/>
</dbReference>
<accession>A0A120K1Q0</accession>
<evidence type="ECO:0000313" key="24">
    <source>
        <dbReference type="Proteomes" id="UP000243052"/>
    </source>
</evidence>
<evidence type="ECO:0000256" key="11">
    <source>
        <dbReference type="ARBA" id="ARBA00022833"/>
    </source>
</evidence>
<evidence type="ECO:0000256" key="3">
    <source>
        <dbReference type="ARBA" id="ARBA00004286"/>
    </source>
</evidence>
<dbReference type="Gene3D" id="1.10.287.1490">
    <property type="match status" value="1"/>
</dbReference>
<dbReference type="GO" id="GO:0046872">
    <property type="term" value="F:metal ion binding"/>
    <property type="evidence" value="ECO:0007669"/>
    <property type="project" value="UniProtKB-UniRule"/>
</dbReference>
<dbReference type="GO" id="GO:0005524">
    <property type="term" value="F:ATP binding"/>
    <property type="evidence" value="ECO:0007669"/>
    <property type="project" value="UniProtKB-KW"/>
</dbReference>
<keyword evidence="8" id="KW-0547">Nucleotide-binding</keyword>
<dbReference type="GO" id="GO:0051880">
    <property type="term" value="F:G-quadruplex DNA binding"/>
    <property type="evidence" value="ECO:0007669"/>
    <property type="project" value="TreeGrafter"/>
</dbReference>
<dbReference type="GeneID" id="28722780"/>
<comment type="subcellular location">
    <subcellularLocation>
        <location evidence="3">Chromosome</location>
    </subcellularLocation>
    <subcellularLocation>
        <location evidence="2">Nucleus</location>
    </subcellularLocation>
</comment>
<dbReference type="FunFam" id="3.40.50.300:FF:000593">
    <property type="entry name" value="DNA repair protein RAD50"/>
    <property type="match status" value="1"/>
</dbReference>
<dbReference type="RefSeq" id="XP_017986572.1">
    <property type="nucleotide sequence ID" value="XM_018131540.1"/>
</dbReference>
<dbReference type="GO" id="GO:0030870">
    <property type="term" value="C:Mre11 complex"/>
    <property type="evidence" value="ECO:0007669"/>
    <property type="project" value="InterPro"/>
</dbReference>
<proteinExistence type="inferred from homology"/>
<dbReference type="GO" id="GO:0003691">
    <property type="term" value="F:double-stranded telomeric DNA binding"/>
    <property type="evidence" value="ECO:0007669"/>
    <property type="project" value="TreeGrafter"/>
</dbReference>
<evidence type="ECO:0000256" key="21">
    <source>
        <dbReference type="SAM" id="MobiDB-lite"/>
    </source>
</evidence>
<evidence type="ECO:0000256" key="20">
    <source>
        <dbReference type="SAM" id="Coils"/>
    </source>
</evidence>
<evidence type="ECO:0000256" key="13">
    <source>
        <dbReference type="ARBA" id="ARBA00022842"/>
    </source>
</evidence>
<keyword evidence="24" id="KW-1185">Reference proteome</keyword>
<keyword evidence="7 19" id="KW-0479">Metal-binding</keyword>
<dbReference type="InterPro" id="IPR027417">
    <property type="entry name" value="P-loop_NTPase"/>
</dbReference>
<dbReference type="GO" id="GO:0000794">
    <property type="term" value="C:condensed nuclear chromosome"/>
    <property type="evidence" value="ECO:0007669"/>
    <property type="project" value="TreeGrafter"/>
</dbReference>
<dbReference type="GO" id="GO:0016887">
    <property type="term" value="F:ATP hydrolysis activity"/>
    <property type="evidence" value="ECO:0007669"/>
    <property type="project" value="InterPro"/>
</dbReference>
<dbReference type="InterPro" id="IPR004584">
    <property type="entry name" value="Rad50_eukaryotes"/>
</dbReference>
<evidence type="ECO:0000256" key="16">
    <source>
        <dbReference type="ARBA" id="ARBA00023242"/>
    </source>
</evidence>
<feature type="compositionally biased region" description="Polar residues" evidence="21">
    <location>
        <begin position="408"/>
        <end position="420"/>
    </location>
</feature>
<dbReference type="Proteomes" id="UP000243052">
    <property type="component" value="Chromosome iii"/>
</dbReference>
<feature type="coiled-coil region" evidence="20">
    <location>
        <begin position="218"/>
        <end position="339"/>
    </location>
</feature>
<evidence type="ECO:0000256" key="9">
    <source>
        <dbReference type="ARBA" id="ARBA00022763"/>
    </source>
</evidence>
<dbReference type="NCBIfam" id="TIGR00606">
    <property type="entry name" value="rad50"/>
    <property type="match status" value="1"/>
</dbReference>
<sequence length="1298" mass="150233">MSAIHNLSIQGIRSFDARDKEVIKFGKPLTLIVGANGCGKTTIIECLKYATTGDLPPNSKNGAFIHDPKINGEVDVRAQVKLAFTNANGTQMIVTRNIQLLKKRTTTTFKTLEGQLVAITNGSRTTLSTRAVDLDQQVPLYLGVPRAILDYVIFCHQEDSLWPLSEPANLKKRFDEIFQAMKFTKALDNLKSIKKDIGVDIKLLKQSVEHFKVDRDRARGIRHTIAEYEQKIQEYEQTVPSIERQLADITEQSDRLFKSNQQFQEVLSNLENLRRTKELLSSQIERIKDSIEPLDMGKDKLNQVLENFSSTVEEKEYSVRVLQEEADEIKEQLEHLKEQYGPAMSESAVLLSKKEKYISNKAKRDTLLSKSDNGGRDDRGTVTIDLEKSVKEAEKRLTQLRNEHSAEQNRLTDSLAAKQSKQAREEQKLSYTKDDASKLRDRYELLAVKLHRIGETDGDLRTATSDLEKYKQRVEEWQTVHKVEEISKAIKTKNEEMLILENDLESIQSQITKGNLRSDMLAKYSLLKKSIEEKHEDLDNCIRIFEHEDSVQQLGISVDDDFELMFKRKYIELQKQLALCSKANSEALASFNDSDFEMKTAVNELQQLRKNMTDIKQKLAANMPEDCSIEEYDEILRDSEESYKLALENLKMHRTTLEFNLKALEVAEKDNCCYLCQRKFDNNRQQSKLLKELHDRTNSEFERTLQQTLDDEKQYMDSLRKLEKDILNLKDYELQEKSLSSRVETATLDVKVKEKTLNQAKQKHSEAKDVQEHLERKLRPIFNDILRLQKELVGLEDSAARIKEELSVYGEYDGDFKAVDELQAEQNEINEKLRKLRKEIGNLQEEKELKGREFNNLVNLVREKTFKVNSLEKQMEEKHHIVKETAELEERLTNVNEIVTETEAKIEVITREISAAEVELNEKRILHSELQETAEKDLLELRSGFMEFKSIVDEIKQYEEVDSIRLQEVTAEIESINERSENLNAKLSSVNEKVSLQSQTLKDSKNEQMNIKLNIELIDLREQLSNICKEIITLEDQNAEAERDKYQEESMRLRAQFEKLSSQNAGKLGEMRQLQNQVAMLTKQLQTEYNEVDEKYQKEWAKLQTKTLVTDDIDTYSKVLDNAIMKYHGLKMEDINRIIDELWKRTYSGTDVDTIKIQSDEVSNSVRGKSYNYRVVMYKQDAALDMRGRCSAGQKVLASIIIRLALSETFGTNCGVITLDEPTTNLDEDNVQSLARSLSNIIEVRKHQKNFQLIVITHDEKFLSHMNAINFTDHFWKVKRDDRQKSEIEMVDISTAVE</sequence>
<keyword evidence="9" id="KW-0227">DNA damage</keyword>
<evidence type="ECO:0000256" key="14">
    <source>
        <dbReference type="ARBA" id="ARBA00023054"/>
    </source>
</evidence>